<name>A0ABS3PXI2_9FLAO</name>
<feature type="chain" id="PRO_5045953055" evidence="1">
    <location>
        <begin position="21"/>
        <end position="471"/>
    </location>
</feature>
<dbReference type="PROSITE" id="PS51724">
    <property type="entry name" value="SPOR"/>
    <property type="match status" value="1"/>
</dbReference>
<dbReference type="Proteomes" id="UP000681610">
    <property type="component" value="Unassembled WGS sequence"/>
</dbReference>
<feature type="domain" description="SPOR" evidence="2">
    <location>
        <begin position="389"/>
        <end position="466"/>
    </location>
</feature>
<evidence type="ECO:0000313" key="3">
    <source>
        <dbReference type="EMBL" id="MBO1884033.1"/>
    </source>
</evidence>
<dbReference type="RefSeq" id="WP_208058598.1">
    <property type="nucleotide sequence ID" value="NZ_JAGDYP010000004.1"/>
</dbReference>
<evidence type="ECO:0000259" key="2">
    <source>
        <dbReference type="PROSITE" id="PS51724"/>
    </source>
</evidence>
<gene>
    <name evidence="3" type="ORF">J4N46_06315</name>
</gene>
<comment type="caution">
    <text evidence="3">The sequence shown here is derived from an EMBL/GenBank/DDBJ whole genome shotgun (WGS) entry which is preliminary data.</text>
</comment>
<dbReference type="InterPro" id="IPR036680">
    <property type="entry name" value="SPOR-like_sf"/>
</dbReference>
<reference evidence="3 4" key="1">
    <citation type="submission" date="2021-03" db="EMBL/GenBank/DDBJ databases">
        <title>Isolation and description of Capnocytophaga bilenii sp. nov., a novel Capnocytophaga species, isolated from a gingivitis subject.</title>
        <authorList>
            <person name="Antezack A."/>
            <person name="Monnet-Corti V."/>
            <person name="La Scola B."/>
        </authorList>
    </citation>
    <scope>NUCLEOTIDE SEQUENCE [LARGE SCALE GENOMIC DNA]</scope>
    <source>
        <strain evidence="3 4">Marseille-Q4570</strain>
    </source>
</reference>
<accession>A0ABS3PXI2</accession>
<keyword evidence="1" id="KW-0732">Signal</keyword>
<feature type="signal peptide" evidence="1">
    <location>
        <begin position="1"/>
        <end position="20"/>
    </location>
</feature>
<dbReference type="SUPFAM" id="SSF110997">
    <property type="entry name" value="Sporulation related repeat"/>
    <property type="match status" value="1"/>
</dbReference>
<dbReference type="EMBL" id="JAGDYP010000004">
    <property type="protein sequence ID" value="MBO1884033.1"/>
    <property type="molecule type" value="Genomic_DNA"/>
</dbReference>
<proteinExistence type="predicted"/>
<evidence type="ECO:0000313" key="4">
    <source>
        <dbReference type="Proteomes" id="UP000681610"/>
    </source>
</evidence>
<evidence type="ECO:0000256" key="1">
    <source>
        <dbReference type="SAM" id="SignalP"/>
    </source>
</evidence>
<sequence>MKQLLTLLAIALLVTIPLKAQNNTEFKIRYETFIKGDIKIIGNNTLNRKEKGASPNVPYNDRTQKAKLNDEFDMQYIDIDNDPTTFSSSSANFSFDGTGGKVAYAGLYWSATYPYNSGVLRGTKNVATDATRDNASMVKLKTPDSNSYVTVDGELIFDGINDPQLKNSAPYVYYANVTTLLANSNHVTGDYTVANVKAALGQVEGGSTAGWALVIVYENPDSNVKKIITYDGFSAITNEASKTFSFKGFKTPEEGDFKTRIMGVTLEGDFNMMGDNVSITIPESGKTTSLECKLRPAQNFFNSTININDDFVTGRTPASENTLGFDIFRLDIKNPNQELIPNNATSLDLNYTRSRDRYYLYLTALEIENNPKEITQLYRSTRVTKLTAKDTEKGYYVIVGVFLNINNVEKRVEEMKNWGYEAKVYYNKDQVLNFIYVDRFEKYEDAMKKVDEIRQNTEIPDPWILDVANYE</sequence>
<dbReference type="InterPro" id="IPR007730">
    <property type="entry name" value="SPOR-like_dom"/>
</dbReference>
<organism evidence="3 4">
    <name type="scientific">Capnocytophaga bilenii</name>
    <dbReference type="NCBI Taxonomy" id="2819369"/>
    <lineage>
        <taxon>Bacteria</taxon>
        <taxon>Pseudomonadati</taxon>
        <taxon>Bacteroidota</taxon>
        <taxon>Flavobacteriia</taxon>
        <taxon>Flavobacteriales</taxon>
        <taxon>Flavobacteriaceae</taxon>
        <taxon>Capnocytophaga</taxon>
    </lineage>
</organism>
<keyword evidence="4" id="KW-1185">Reference proteome</keyword>
<protein>
    <submittedName>
        <fullName evidence="3">Adhesin</fullName>
    </submittedName>
</protein>